<evidence type="ECO:0000256" key="1">
    <source>
        <dbReference type="SAM" id="MobiDB-lite"/>
    </source>
</evidence>
<dbReference type="AlphaFoldDB" id="L8PD18"/>
<accession>L8PD18</accession>
<gene>
    <name evidence="2" type="ORF">STVIR_4977</name>
</gene>
<proteinExistence type="predicted"/>
<evidence type="ECO:0000313" key="2">
    <source>
        <dbReference type="EMBL" id="ELS54094.1"/>
    </source>
</evidence>
<sequence length="58" mass="6136">MDGTHPPFRVLELGESVTETGFTPTADGQTGAADGPEVGQRRTAPRRLAQVAFVEGRP</sequence>
<dbReference type="Proteomes" id="UP000011205">
    <property type="component" value="Unassembled WGS sequence"/>
</dbReference>
<dbReference type="PATRIC" id="fig|1160705.3.peg.4918"/>
<comment type="caution">
    <text evidence="2">The sequence shown here is derived from an EMBL/GenBank/DDBJ whole genome shotgun (WGS) entry which is preliminary data.</text>
</comment>
<evidence type="ECO:0000313" key="3">
    <source>
        <dbReference type="Proteomes" id="UP000011205"/>
    </source>
</evidence>
<feature type="compositionally biased region" description="Polar residues" evidence="1">
    <location>
        <begin position="17"/>
        <end position="28"/>
    </location>
</feature>
<organism evidence="2 3">
    <name type="scientific">Streptomyces viridochromogenes Tue57</name>
    <dbReference type="NCBI Taxonomy" id="1160705"/>
    <lineage>
        <taxon>Bacteria</taxon>
        <taxon>Bacillati</taxon>
        <taxon>Actinomycetota</taxon>
        <taxon>Actinomycetes</taxon>
        <taxon>Kitasatosporales</taxon>
        <taxon>Streptomycetaceae</taxon>
        <taxon>Streptomyces</taxon>
    </lineage>
</organism>
<protein>
    <submittedName>
        <fullName evidence="2">Uncharacterized protein</fullName>
    </submittedName>
</protein>
<feature type="region of interest" description="Disordered" evidence="1">
    <location>
        <begin position="1"/>
        <end position="58"/>
    </location>
</feature>
<name>L8PD18_STRVR</name>
<reference evidence="2 3" key="1">
    <citation type="journal article" date="2013" name="Genome Announc.">
        <title>Draft Genome Sequence of Streptomyces viridochromogenes Strain Tu57, Producer of Avilamycin.</title>
        <authorList>
            <person name="Gruning B.A."/>
            <person name="Erxleben A."/>
            <person name="Hahnlein A."/>
            <person name="Gunther S."/>
        </authorList>
    </citation>
    <scope>NUCLEOTIDE SEQUENCE [LARGE SCALE GENOMIC DNA]</scope>
    <source>
        <strain evidence="2 3">Tue57</strain>
    </source>
</reference>
<dbReference type="EMBL" id="AMLP01000147">
    <property type="protein sequence ID" value="ELS54094.1"/>
    <property type="molecule type" value="Genomic_DNA"/>
</dbReference>